<dbReference type="InterPro" id="IPR043128">
    <property type="entry name" value="Rev_trsase/Diguanyl_cyclase"/>
</dbReference>
<dbReference type="SMART" id="SM00065">
    <property type="entry name" value="GAF"/>
    <property type="match status" value="2"/>
</dbReference>
<evidence type="ECO:0000259" key="1">
    <source>
        <dbReference type="PROSITE" id="PS50883"/>
    </source>
</evidence>
<dbReference type="Gene3D" id="3.20.20.450">
    <property type="entry name" value="EAL domain"/>
    <property type="match status" value="1"/>
</dbReference>
<dbReference type="Gene3D" id="3.30.450.40">
    <property type="match status" value="2"/>
</dbReference>
<dbReference type="SUPFAM" id="SSF55781">
    <property type="entry name" value="GAF domain-like"/>
    <property type="match status" value="2"/>
</dbReference>
<accession>A0A1Y5Q191</accession>
<dbReference type="Pfam" id="PF00563">
    <property type="entry name" value="EAL"/>
    <property type="match status" value="1"/>
</dbReference>
<dbReference type="Pfam" id="PF00990">
    <property type="entry name" value="GGDEF"/>
    <property type="match status" value="1"/>
</dbReference>
<dbReference type="NCBIfam" id="TIGR00254">
    <property type="entry name" value="GGDEF"/>
    <property type="match status" value="1"/>
</dbReference>
<dbReference type="PANTHER" id="PTHR44757:SF2">
    <property type="entry name" value="BIOFILM ARCHITECTURE MAINTENANCE PROTEIN MBAA"/>
    <property type="match status" value="1"/>
</dbReference>
<dbReference type="SUPFAM" id="SSF55073">
    <property type="entry name" value="Nucleotide cyclase"/>
    <property type="match status" value="1"/>
</dbReference>
<dbReference type="EMBL" id="FLTS01000001">
    <property type="protein sequence ID" value="SBV36059.1"/>
    <property type="molecule type" value="Genomic_DNA"/>
</dbReference>
<dbReference type="InterPro" id="IPR003018">
    <property type="entry name" value="GAF"/>
</dbReference>
<dbReference type="SMART" id="SM00267">
    <property type="entry name" value="GGDEF"/>
    <property type="match status" value="1"/>
</dbReference>
<dbReference type="PROSITE" id="PS50887">
    <property type="entry name" value="GGDEF"/>
    <property type="match status" value="1"/>
</dbReference>
<dbReference type="PROSITE" id="PS50883">
    <property type="entry name" value="EAL"/>
    <property type="match status" value="1"/>
</dbReference>
<organism evidence="3">
    <name type="scientific">uncultured Stenotrophomonas sp</name>
    <dbReference type="NCBI Taxonomy" id="165438"/>
    <lineage>
        <taxon>Bacteria</taxon>
        <taxon>Pseudomonadati</taxon>
        <taxon>Pseudomonadota</taxon>
        <taxon>Gammaproteobacteria</taxon>
        <taxon>Lysobacterales</taxon>
        <taxon>Lysobacteraceae</taxon>
        <taxon>Stenotrophomonas</taxon>
        <taxon>environmental samples</taxon>
    </lineage>
</organism>
<proteinExistence type="predicted"/>
<dbReference type="SMART" id="SM00052">
    <property type="entry name" value="EAL"/>
    <property type="match status" value="1"/>
</dbReference>
<dbReference type="CDD" id="cd01948">
    <property type="entry name" value="EAL"/>
    <property type="match status" value="1"/>
</dbReference>
<dbReference type="InterPro" id="IPR029016">
    <property type="entry name" value="GAF-like_dom_sf"/>
</dbReference>
<dbReference type="SUPFAM" id="SSF141868">
    <property type="entry name" value="EAL domain-like"/>
    <property type="match status" value="1"/>
</dbReference>
<sequence>MADEPRQSSAENMPAQANASVNDVVTPLHGLLPAGSTVALAWDDAVLGTGCRTSPAEDTRLREAAGVLLGGGKLPAGLHQPLWECWTHAESGARIVVLAEVSATFSETQRRAWLSTARALVAAVLVSMRQGRQIEQLERSKRLQQALFEIADLAGSDLEMSEMLGNFHRILSTLMYAENCYIVECDETQSSLRFLYFFDTQDSFAPDPEQRIHYEDMQDSLTFAVMRSGRVMHGPSRVLLRELDPRHSVPSGPDSTDWLGVPMWRDNVVCGAIVVQSYEPGVQYDDEDRAVLNFVTTHILTAMDRRQAHVQLEQHVQRRTLELEHANASLRGEIVERQRAEALQAALFNISELAMSCGSQAEFHAELHRVIGGLLDAGNFYIALINEAGDGLEFVYSVDEFNRERPPRKFGGGLTEYTIRTGQPLLATRRQIDQLLARGELHEFGAKSQSWLGVPLFSDGEVVGVIAVQSYNPQVVYTPDDQRLLAFVAHNIGNSLARQRDQNRLLQAHAELERRVAERTHELGEVNQKLLAQIGERMRIEQRLSHQAMHDSLTGLPNRLHLLERLEEAIEHARLGIGPVFALLFLDLDRFKWVNDSIGHAAGDRMLVEVARRLVGLLRGNDVVARLGGDEFAMLVRCEGGADAAMDVGRRLLHALECSMWVEGRELFPSGSIGISLWNPHYESGAELLRDADAAMYRAKGMGQDRCVVFDEVMREQSLQSLELEADLRRAIGNRDFLPFYQPIVSLRDGKVVGHEALLRWQHEGRGLLLPGDFMQLGEESGLIEQVDWLIYEQVAHDLAATTSGYISVNVSPRHFHVPKFARRLFGLLDAAGADPSRLRVELTETALLEDAPRTLRILRQLRERGMVVQLDDFGTGYSALSYLHRFPISTLKIDRSFISGLHTEGGKNTQALVEGVVSLARTLGIETIGEGIENERQRQVLLEMGCNFGQGYLLGYPMPRDATLQKMV</sequence>
<feature type="domain" description="EAL" evidence="1">
    <location>
        <begin position="721"/>
        <end position="969"/>
    </location>
</feature>
<dbReference type="InterPro" id="IPR029787">
    <property type="entry name" value="Nucleotide_cyclase"/>
</dbReference>
<protein>
    <submittedName>
        <fullName evidence="3">Diguanylate cyclase/phosphodiesterase with GAF sensor</fullName>
    </submittedName>
</protein>
<dbReference type="InterPro" id="IPR000160">
    <property type="entry name" value="GGDEF_dom"/>
</dbReference>
<dbReference type="PANTHER" id="PTHR44757">
    <property type="entry name" value="DIGUANYLATE CYCLASE DGCP"/>
    <property type="match status" value="1"/>
</dbReference>
<dbReference type="InterPro" id="IPR001633">
    <property type="entry name" value="EAL_dom"/>
</dbReference>
<dbReference type="Gene3D" id="3.30.70.270">
    <property type="match status" value="1"/>
</dbReference>
<dbReference type="CDD" id="cd01949">
    <property type="entry name" value="GGDEF"/>
    <property type="match status" value="1"/>
</dbReference>
<reference evidence="3" key="1">
    <citation type="submission" date="2016-03" db="EMBL/GenBank/DDBJ databases">
        <authorList>
            <person name="Ploux O."/>
        </authorList>
    </citation>
    <scope>NUCLEOTIDE SEQUENCE</scope>
    <source>
        <strain evidence="3">UC10</strain>
    </source>
</reference>
<evidence type="ECO:0000313" key="3">
    <source>
        <dbReference type="EMBL" id="SBV36059.1"/>
    </source>
</evidence>
<gene>
    <name evidence="3" type="ORF">STPYR_10989</name>
</gene>
<feature type="domain" description="GGDEF" evidence="2">
    <location>
        <begin position="579"/>
        <end position="712"/>
    </location>
</feature>
<name>A0A1Y5Q191_9GAMM</name>
<dbReference type="InterPro" id="IPR052155">
    <property type="entry name" value="Biofilm_reg_signaling"/>
</dbReference>
<dbReference type="AlphaFoldDB" id="A0A1Y5Q191"/>
<dbReference type="Pfam" id="PF13185">
    <property type="entry name" value="GAF_2"/>
    <property type="match status" value="1"/>
</dbReference>
<dbReference type="InterPro" id="IPR035919">
    <property type="entry name" value="EAL_sf"/>
</dbReference>
<evidence type="ECO:0000259" key="2">
    <source>
        <dbReference type="PROSITE" id="PS50887"/>
    </source>
</evidence>